<reference evidence="2" key="1">
    <citation type="journal article" date="2015" name="Nature">
        <title>Complex archaea that bridge the gap between prokaryotes and eukaryotes.</title>
        <authorList>
            <person name="Spang A."/>
            <person name="Saw J.H."/>
            <person name="Jorgensen S.L."/>
            <person name="Zaremba-Niedzwiedzka K."/>
            <person name="Martijn J."/>
            <person name="Lind A.E."/>
            <person name="van Eijk R."/>
            <person name="Schleper C."/>
            <person name="Guy L."/>
            <person name="Ettema T.J."/>
        </authorList>
    </citation>
    <scope>NUCLEOTIDE SEQUENCE</scope>
</reference>
<dbReference type="SUPFAM" id="SSF50475">
    <property type="entry name" value="FMN-binding split barrel"/>
    <property type="match status" value="1"/>
</dbReference>
<gene>
    <name evidence="2" type="ORF">LCGC14_0745980</name>
</gene>
<dbReference type="AlphaFoldDB" id="A0A0F9TCG1"/>
<feature type="domain" description="CREG-like beta-barrel" evidence="1">
    <location>
        <begin position="7"/>
        <end position="144"/>
    </location>
</feature>
<dbReference type="GO" id="GO:0005737">
    <property type="term" value="C:cytoplasm"/>
    <property type="evidence" value="ECO:0007669"/>
    <property type="project" value="UniProtKB-ARBA"/>
</dbReference>
<comment type="caution">
    <text evidence="2">The sequence shown here is derived from an EMBL/GenBank/DDBJ whole genome shotgun (WGS) entry which is preliminary data.</text>
</comment>
<protein>
    <recommendedName>
        <fullName evidence="1">CREG-like beta-barrel domain-containing protein</fullName>
    </recommendedName>
</protein>
<organism evidence="2">
    <name type="scientific">marine sediment metagenome</name>
    <dbReference type="NCBI Taxonomy" id="412755"/>
    <lineage>
        <taxon>unclassified sequences</taxon>
        <taxon>metagenomes</taxon>
        <taxon>ecological metagenomes</taxon>
    </lineage>
</organism>
<dbReference type="InterPro" id="IPR055343">
    <property type="entry name" value="CREG_beta-barrel"/>
</dbReference>
<dbReference type="Gene3D" id="2.30.110.10">
    <property type="entry name" value="Electron Transport, Fmn-binding Protein, Chain A"/>
    <property type="match status" value="1"/>
</dbReference>
<dbReference type="PIRSF" id="PIRSF004633">
    <property type="entry name" value="UCP_PLP_oxd"/>
    <property type="match status" value="1"/>
</dbReference>
<dbReference type="Pfam" id="PF13883">
    <property type="entry name" value="CREG_beta-barrel"/>
    <property type="match status" value="1"/>
</dbReference>
<dbReference type="InterPro" id="IPR012349">
    <property type="entry name" value="Split_barrel_FMN-bd"/>
</dbReference>
<sequence>MTTISPRQFINTQRYGVLSTFSVAEAGYPFGSIAPYIVTDKGELAIFISHLAEHTHNIQVNPKISLTIFDPKDAANPTAGMRLTCLAVAIPAQDQISLRETYLNKFPDSEMILSLPGFHFYLLKLVKIHLVAGFGQVRWLEAEQLSL</sequence>
<name>A0A0F9TCG1_9ZZZZ</name>
<dbReference type="EMBL" id="LAZR01001778">
    <property type="protein sequence ID" value="KKN39183.1"/>
    <property type="molecule type" value="Genomic_DNA"/>
</dbReference>
<dbReference type="PANTHER" id="PTHR13343">
    <property type="entry name" value="CREG1 PROTEIN"/>
    <property type="match status" value="1"/>
</dbReference>
<dbReference type="PANTHER" id="PTHR13343:SF17">
    <property type="entry name" value="CELLULAR REPRESSOR OF E1A-STIMULATED GENES, ISOFORM A"/>
    <property type="match status" value="1"/>
</dbReference>
<dbReference type="InterPro" id="IPR014419">
    <property type="entry name" value="HutZ"/>
</dbReference>
<accession>A0A0F9TCG1</accession>
<proteinExistence type="predicted"/>
<evidence type="ECO:0000313" key="2">
    <source>
        <dbReference type="EMBL" id="KKN39183.1"/>
    </source>
</evidence>
<evidence type="ECO:0000259" key="1">
    <source>
        <dbReference type="Pfam" id="PF13883"/>
    </source>
</evidence>